<dbReference type="SUPFAM" id="SSF50685">
    <property type="entry name" value="Barwin-like endoglucanases"/>
    <property type="match status" value="1"/>
</dbReference>
<dbReference type="InterPro" id="IPR007137">
    <property type="entry name" value="DUF348"/>
</dbReference>
<gene>
    <name evidence="4" type="ORF">SAMN00808754_0133</name>
</gene>
<evidence type="ECO:0000256" key="1">
    <source>
        <dbReference type="ARBA" id="ARBA00022729"/>
    </source>
</evidence>
<name>A0A1W1V7N9_9FIRM</name>
<dbReference type="CDD" id="cd14667">
    <property type="entry name" value="3D_containing_proteins"/>
    <property type="match status" value="1"/>
</dbReference>
<dbReference type="PANTHER" id="PTHR39160:SF4">
    <property type="entry name" value="RESUSCITATION-PROMOTING FACTOR RPFB"/>
    <property type="match status" value="1"/>
</dbReference>
<dbReference type="STRING" id="698762.SAMN00808754_0133"/>
<dbReference type="AlphaFoldDB" id="A0A1W1V7N9"/>
<dbReference type="Gene3D" id="2.40.40.10">
    <property type="entry name" value="RlpA-like domain"/>
    <property type="match status" value="1"/>
</dbReference>
<keyword evidence="2" id="KW-0812">Transmembrane</keyword>
<reference evidence="4 5" key="1">
    <citation type="submission" date="2017-04" db="EMBL/GenBank/DDBJ databases">
        <authorList>
            <person name="Afonso C.L."/>
            <person name="Miller P.J."/>
            <person name="Scott M.A."/>
            <person name="Spackman E."/>
            <person name="Goraichik I."/>
            <person name="Dimitrov K.M."/>
            <person name="Suarez D.L."/>
            <person name="Swayne D.E."/>
        </authorList>
    </citation>
    <scope>NUCLEOTIDE SEQUENCE [LARGE SCALE GENOMIC DNA]</scope>
    <source>
        <strain evidence="4 5">ToBE</strain>
    </source>
</reference>
<keyword evidence="1" id="KW-0732">Signal</keyword>
<accession>A0A1W1V7N9</accession>
<dbReference type="Pfam" id="PF03990">
    <property type="entry name" value="DUF348"/>
    <property type="match status" value="2"/>
</dbReference>
<protein>
    <recommendedName>
        <fullName evidence="3">G5 domain-containing protein</fullName>
    </recommendedName>
</protein>
<evidence type="ECO:0000313" key="4">
    <source>
        <dbReference type="EMBL" id="SMB89335.1"/>
    </source>
</evidence>
<dbReference type="InterPro" id="IPR059180">
    <property type="entry name" value="3D_YorM"/>
</dbReference>
<dbReference type="OrthoDB" id="9798935at2"/>
<dbReference type="InterPro" id="IPR051933">
    <property type="entry name" value="Resuscitation_pf_RpfB"/>
</dbReference>
<evidence type="ECO:0000256" key="2">
    <source>
        <dbReference type="SAM" id="Phobius"/>
    </source>
</evidence>
<dbReference type="PANTHER" id="PTHR39160">
    <property type="entry name" value="CELL WALL-BINDING PROTEIN YOCH"/>
    <property type="match status" value="1"/>
</dbReference>
<organism evidence="4 5">
    <name type="scientific">Thermanaeromonas toyohensis ToBE</name>
    <dbReference type="NCBI Taxonomy" id="698762"/>
    <lineage>
        <taxon>Bacteria</taxon>
        <taxon>Bacillati</taxon>
        <taxon>Bacillota</taxon>
        <taxon>Clostridia</taxon>
        <taxon>Neomoorellales</taxon>
        <taxon>Neomoorellaceae</taxon>
        <taxon>Thermanaeromonas</taxon>
    </lineage>
</organism>
<dbReference type="RefSeq" id="WP_084663050.1">
    <property type="nucleotide sequence ID" value="NZ_LT838272.1"/>
</dbReference>
<keyword evidence="2" id="KW-1133">Transmembrane helix</keyword>
<dbReference type="Pfam" id="PF07501">
    <property type="entry name" value="G5"/>
    <property type="match status" value="1"/>
</dbReference>
<feature type="transmembrane region" description="Helical" evidence="2">
    <location>
        <begin position="9"/>
        <end position="28"/>
    </location>
</feature>
<dbReference type="Gene3D" id="2.20.230.10">
    <property type="entry name" value="Resuscitation-promoting factor rpfb"/>
    <property type="match status" value="1"/>
</dbReference>
<evidence type="ECO:0000259" key="3">
    <source>
        <dbReference type="PROSITE" id="PS51109"/>
    </source>
</evidence>
<dbReference type="Pfam" id="PF06725">
    <property type="entry name" value="3D"/>
    <property type="match status" value="1"/>
</dbReference>
<dbReference type="GO" id="GO:0019867">
    <property type="term" value="C:outer membrane"/>
    <property type="evidence" value="ECO:0007669"/>
    <property type="project" value="InterPro"/>
</dbReference>
<proteinExistence type="predicted"/>
<sequence length="317" mass="35122">MPETLGYRVLRAVVCLVLSLWALVAIGWTERQVRIEADGHAFELVTRSWTVAGALEEAGIQVEPEDLVIPDPASPITPGLVISVNRAIPVRVEADGQQKTVKVPVPTVAQVLTAAGLTLGPLDRVETNLAGAENLYLKVFRVTQEIEVRSEPIPFKIERQADFRLERGVQKVVREGKPGLRYLKYRVTKENGKEVKRELLNTWVEIQPQSKIIAYGTRTPEVAATVAGTGKVLEMEATAYTHTGSPTATGIYPYRGIVAVDPKVIPLGTRLYVEGYGYAWAQDTGGLIKGHRIDLFMDTEKEAILWGRRRVRVYILD</sequence>
<keyword evidence="2" id="KW-0472">Membrane</keyword>
<dbReference type="InterPro" id="IPR011098">
    <property type="entry name" value="G5_dom"/>
</dbReference>
<dbReference type="InterPro" id="IPR036908">
    <property type="entry name" value="RlpA-like_sf"/>
</dbReference>
<dbReference type="SMART" id="SM01208">
    <property type="entry name" value="G5"/>
    <property type="match status" value="1"/>
</dbReference>
<dbReference type="EMBL" id="LT838272">
    <property type="protein sequence ID" value="SMB89335.1"/>
    <property type="molecule type" value="Genomic_DNA"/>
</dbReference>
<dbReference type="PROSITE" id="PS51109">
    <property type="entry name" value="G5"/>
    <property type="match status" value="1"/>
</dbReference>
<dbReference type="InterPro" id="IPR010611">
    <property type="entry name" value="3D_dom"/>
</dbReference>
<evidence type="ECO:0000313" key="5">
    <source>
        <dbReference type="Proteomes" id="UP000192569"/>
    </source>
</evidence>
<dbReference type="GO" id="GO:0009254">
    <property type="term" value="P:peptidoglycan turnover"/>
    <property type="evidence" value="ECO:0007669"/>
    <property type="project" value="InterPro"/>
</dbReference>
<feature type="domain" description="G5" evidence="3">
    <location>
        <begin position="139"/>
        <end position="219"/>
    </location>
</feature>
<dbReference type="GO" id="GO:0004553">
    <property type="term" value="F:hydrolase activity, hydrolyzing O-glycosyl compounds"/>
    <property type="evidence" value="ECO:0007669"/>
    <property type="project" value="InterPro"/>
</dbReference>
<keyword evidence="5" id="KW-1185">Reference proteome</keyword>
<dbReference type="Proteomes" id="UP000192569">
    <property type="component" value="Chromosome I"/>
</dbReference>